<dbReference type="RefSeq" id="WP_224325081.1">
    <property type="nucleotide sequence ID" value="NZ_JACGBB010000001.1"/>
</dbReference>
<sequence>MQKIKISIITCSDRASSGVYEDLSGKQIKNTLTSWIANEIEFFYHLIPDEKQAIKNALELSCNEQKCDLVFTTGGTGPALRDITPEVTKDFIQKELPGFAELMRMTSLKYTPTAILSRQIAGIYNNSLIINLPGKPKAIVECLEPIFGAIPYCLDLINAAYIEVKDNAPKIFRPKS</sequence>
<evidence type="ECO:0000256" key="2">
    <source>
        <dbReference type="ARBA" id="ARBA00023150"/>
    </source>
</evidence>
<dbReference type="SUPFAM" id="SSF53218">
    <property type="entry name" value="Molybdenum cofactor biosynthesis proteins"/>
    <property type="match status" value="1"/>
</dbReference>
<dbReference type="PANTHER" id="PTHR43764">
    <property type="entry name" value="MOLYBDENUM COFACTOR BIOSYNTHESIS"/>
    <property type="match status" value="1"/>
</dbReference>
<dbReference type="SMART" id="SM00852">
    <property type="entry name" value="MoCF_biosynth"/>
    <property type="match status" value="1"/>
</dbReference>
<dbReference type="Proteomes" id="UP000786183">
    <property type="component" value="Unassembled WGS sequence"/>
</dbReference>
<gene>
    <name evidence="4" type="primary">mog</name>
    <name evidence="4" type="ORF">AVCANL283_00600</name>
</gene>
<keyword evidence="5" id="KW-1185">Reference proteome</keyword>
<dbReference type="InterPro" id="IPR036425">
    <property type="entry name" value="MoaB/Mog-like_dom_sf"/>
</dbReference>
<dbReference type="NCBIfam" id="TIGR00177">
    <property type="entry name" value="molyb_syn"/>
    <property type="match status" value="1"/>
</dbReference>
<evidence type="ECO:0000256" key="1">
    <source>
        <dbReference type="ARBA" id="ARBA00005046"/>
    </source>
</evidence>
<evidence type="ECO:0000259" key="3">
    <source>
        <dbReference type="SMART" id="SM00852"/>
    </source>
</evidence>
<keyword evidence="2" id="KW-0501">Molybdenum cofactor biosynthesis</keyword>
<dbReference type="NCBIfam" id="NF006932">
    <property type="entry name" value="PRK09417.1"/>
    <property type="match status" value="1"/>
</dbReference>
<dbReference type="CDD" id="cd00886">
    <property type="entry name" value="MogA_MoaB"/>
    <property type="match status" value="1"/>
</dbReference>
<evidence type="ECO:0000313" key="5">
    <source>
        <dbReference type="Proteomes" id="UP000786183"/>
    </source>
</evidence>
<proteinExistence type="predicted"/>
<organism evidence="4 5">
    <name type="scientific">Campylobacter canadensis</name>
    <dbReference type="NCBI Taxonomy" id="449520"/>
    <lineage>
        <taxon>Bacteria</taxon>
        <taxon>Pseudomonadati</taxon>
        <taxon>Campylobacterota</taxon>
        <taxon>Epsilonproteobacteria</taxon>
        <taxon>Campylobacterales</taxon>
        <taxon>Campylobacteraceae</taxon>
        <taxon>Campylobacter</taxon>
    </lineage>
</organism>
<keyword evidence="4" id="KW-0548">Nucleotidyltransferase</keyword>
<evidence type="ECO:0000313" key="4">
    <source>
        <dbReference type="EMBL" id="MBZ7986612.1"/>
    </source>
</evidence>
<dbReference type="Gene3D" id="3.40.980.10">
    <property type="entry name" value="MoaB/Mog-like domain"/>
    <property type="match status" value="1"/>
</dbReference>
<comment type="caution">
    <text evidence="4">The sequence shown here is derived from an EMBL/GenBank/DDBJ whole genome shotgun (WGS) entry which is preliminary data.</text>
</comment>
<keyword evidence="4" id="KW-0808">Transferase</keyword>
<dbReference type="GO" id="GO:0061598">
    <property type="term" value="F:molybdopterin adenylyltransferase activity"/>
    <property type="evidence" value="ECO:0007669"/>
    <property type="project" value="UniProtKB-EC"/>
</dbReference>
<accession>A0ABS7WPC2</accession>
<reference evidence="4 5" key="1">
    <citation type="submission" date="2020-07" db="EMBL/GenBank/DDBJ databases">
        <title>Transfer of Campylobacter canadensis to the novel genus Avispirillum gen. nov., that also includes two novel species recovered from migratory waterfowl: Avispirillum anseris sp. nov. and Avispirillum brantae sp. nov.</title>
        <authorList>
            <person name="Miller W.G."/>
            <person name="Chapman M.H."/>
            <person name="Yee E."/>
            <person name="Inglis G.D."/>
        </authorList>
    </citation>
    <scope>NUCLEOTIDE SEQUENCE [LARGE SCALE GENOMIC DNA]</scope>
    <source>
        <strain evidence="4 5">L283</strain>
    </source>
</reference>
<dbReference type="Pfam" id="PF00994">
    <property type="entry name" value="MoCF_biosynth"/>
    <property type="match status" value="1"/>
</dbReference>
<feature type="domain" description="MoaB/Mog" evidence="3">
    <location>
        <begin position="7"/>
        <end position="153"/>
    </location>
</feature>
<dbReference type="InterPro" id="IPR051920">
    <property type="entry name" value="MPT_Adenylyltrnsfr/MoaC-Rel"/>
</dbReference>
<comment type="pathway">
    <text evidence="1">Cofactor biosynthesis; molybdopterin biosynthesis.</text>
</comment>
<dbReference type="InterPro" id="IPR001453">
    <property type="entry name" value="MoaB/Mog_dom"/>
</dbReference>
<name>A0ABS7WPC2_9BACT</name>
<protein>
    <submittedName>
        <fullName evidence="4">Molybdopterin adenylyltransferase</fullName>
        <ecNumber evidence="4">2.7.7.75</ecNumber>
    </submittedName>
</protein>
<dbReference type="EC" id="2.7.7.75" evidence="4"/>
<dbReference type="PANTHER" id="PTHR43764:SF1">
    <property type="entry name" value="MOLYBDOPTERIN MOLYBDOTRANSFERASE"/>
    <property type="match status" value="1"/>
</dbReference>
<dbReference type="EMBL" id="JACGBB010000001">
    <property type="protein sequence ID" value="MBZ7986612.1"/>
    <property type="molecule type" value="Genomic_DNA"/>
</dbReference>